<feature type="compositionally biased region" description="Polar residues" evidence="1">
    <location>
        <begin position="184"/>
        <end position="195"/>
    </location>
</feature>
<evidence type="ECO:0000256" key="1">
    <source>
        <dbReference type="SAM" id="MobiDB-lite"/>
    </source>
</evidence>
<accession>A0AAN6GAZ3</accession>
<dbReference type="EMBL" id="JAPDMQ010000192">
    <property type="protein sequence ID" value="KAK0531199.1"/>
    <property type="molecule type" value="Genomic_DNA"/>
</dbReference>
<proteinExistence type="predicted"/>
<name>A0AAN6GAZ3_9BASI</name>
<evidence type="ECO:0000313" key="4">
    <source>
        <dbReference type="Proteomes" id="UP001176521"/>
    </source>
</evidence>
<keyword evidence="4" id="KW-1185">Reference proteome</keyword>
<gene>
    <name evidence="3" type="ORF">OC842_003682</name>
</gene>
<feature type="compositionally biased region" description="Low complexity" evidence="1">
    <location>
        <begin position="243"/>
        <end position="267"/>
    </location>
</feature>
<dbReference type="AlphaFoldDB" id="A0AAN6GAZ3"/>
<sequence>MAMRLLVTGLMIQFIVTIIAVSKTHKYLAVSDGYCDYSPAQLMDLHRRWNHLASPWFVLVNFTLDAMVVTASTWKLVSSSRGPLGFSALAQVLIANGVQYAVLVCTTNLVEFILIATMYSKIPSLLTLSITIQIITGLNLIAEEQDAVHGYTRSIMITGRSRRGYASDKAAASPAPNRIHTTRDTGSVSGYGTATANGELSSKEAYRSMMSGDEGVIQMHTCVDVEVDSGRSDKSNGMLMEKPQPQLQSQPPAPLQPETQQQRPTTPLWEITMGNPVRRKPSPTTATQITARALSSQHPLAQQAMAMNDQEDRPHTAPGGFTAAAAAPGHAMHDDASSVNNYQMPERSNTFHNAPATAVSSTLGGGSSFVSIPSSGGPAIGSGSLVPPSPATVPAAAAAAAAANPPHTPLGGVSIRSIRQAMGNQISTDMAMFGSRPSSARGGAADPNWPTDTSGM</sequence>
<reference evidence="3" key="1">
    <citation type="journal article" date="2023" name="PhytoFront">
        <title>Draft Genome Resources of Seven Strains of Tilletia horrida, Causal Agent of Kernel Smut of Rice.</title>
        <authorList>
            <person name="Khanal S."/>
            <person name="Antony Babu S."/>
            <person name="Zhou X.G."/>
        </authorList>
    </citation>
    <scope>NUCLEOTIDE SEQUENCE</scope>
    <source>
        <strain evidence="3">TX3</strain>
    </source>
</reference>
<dbReference type="Proteomes" id="UP001176521">
    <property type="component" value="Unassembled WGS sequence"/>
</dbReference>
<comment type="caution">
    <text evidence="3">The sequence shown here is derived from an EMBL/GenBank/DDBJ whole genome shotgun (WGS) entry which is preliminary data.</text>
</comment>
<feature type="region of interest" description="Disordered" evidence="1">
    <location>
        <begin position="435"/>
        <end position="456"/>
    </location>
</feature>
<evidence type="ECO:0000313" key="3">
    <source>
        <dbReference type="EMBL" id="KAK0531199.1"/>
    </source>
</evidence>
<feature type="region of interest" description="Disordered" evidence="1">
    <location>
        <begin position="168"/>
        <end position="195"/>
    </location>
</feature>
<keyword evidence="2" id="KW-0812">Transmembrane</keyword>
<feature type="region of interest" description="Disordered" evidence="1">
    <location>
        <begin position="228"/>
        <end position="287"/>
    </location>
</feature>
<keyword evidence="2" id="KW-1133">Transmembrane helix</keyword>
<evidence type="ECO:0000256" key="2">
    <source>
        <dbReference type="SAM" id="Phobius"/>
    </source>
</evidence>
<keyword evidence="2" id="KW-0472">Membrane</keyword>
<feature type="transmembrane region" description="Helical" evidence="2">
    <location>
        <begin position="56"/>
        <end position="77"/>
    </location>
</feature>
<organism evidence="3 4">
    <name type="scientific">Tilletia horrida</name>
    <dbReference type="NCBI Taxonomy" id="155126"/>
    <lineage>
        <taxon>Eukaryota</taxon>
        <taxon>Fungi</taxon>
        <taxon>Dikarya</taxon>
        <taxon>Basidiomycota</taxon>
        <taxon>Ustilaginomycotina</taxon>
        <taxon>Exobasidiomycetes</taxon>
        <taxon>Tilletiales</taxon>
        <taxon>Tilletiaceae</taxon>
        <taxon>Tilletia</taxon>
    </lineage>
</organism>
<protein>
    <submittedName>
        <fullName evidence="3">Uncharacterized protein</fullName>
    </submittedName>
</protein>